<dbReference type="GO" id="GO:0006281">
    <property type="term" value="P:DNA repair"/>
    <property type="evidence" value="ECO:0007669"/>
    <property type="project" value="InterPro"/>
</dbReference>
<accession>X0VVJ6</accession>
<sequence>KSLDKLKETKRIEPAGSLRRMKETVRDIDILVTSKKAKKIMDFFVKLPQVQDVLAHGPTKSSVFTKFGIQVDVRVVSPASFGAALMYFTGSKEHNIKLRELAIKKGYKLNEYGLFRKKGNKKIRAREERDIYKALGLSFIPPQLREERGEIASSAKNKLPKLVELEDIKGDLHIHSNYSDGVVPIERMAREAKKRGYQYIAITDHSKSLKIAGGLSEKKLFKQIDEIRKINKKLKNFKILAGSEVDISSDGKLDFKD</sequence>
<evidence type="ECO:0000256" key="2">
    <source>
        <dbReference type="ARBA" id="ARBA00022695"/>
    </source>
</evidence>
<dbReference type="SMART" id="SM00481">
    <property type="entry name" value="POLIIIAc"/>
    <property type="match status" value="1"/>
</dbReference>
<dbReference type="Pfam" id="PF02811">
    <property type="entry name" value="PHP"/>
    <property type="match status" value="1"/>
</dbReference>
<dbReference type="InterPro" id="IPR003141">
    <property type="entry name" value="Pol/His_phosphatase_N"/>
</dbReference>
<name>X0VVJ6_9ZZZZ</name>
<dbReference type="InterPro" id="IPR022312">
    <property type="entry name" value="DNA_pol_X"/>
</dbReference>
<dbReference type="SUPFAM" id="SSF89550">
    <property type="entry name" value="PHP domain-like"/>
    <property type="match status" value="1"/>
</dbReference>
<protein>
    <recommendedName>
        <fullName evidence="3">Polymerase/histidinol phosphatase N-terminal domain-containing protein</fullName>
    </recommendedName>
</protein>
<dbReference type="PANTHER" id="PTHR11276">
    <property type="entry name" value="DNA POLYMERASE TYPE-X FAMILY MEMBER"/>
    <property type="match status" value="1"/>
</dbReference>
<comment type="caution">
    <text evidence="4">The sequence shown here is derived from an EMBL/GenBank/DDBJ whole genome shotgun (WGS) entry which is preliminary data.</text>
</comment>
<dbReference type="Gene3D" id="3.30.460.10">
    <property type="entry name" value="Beta Polymerase, domain 2"/>
    <property type="match status" value="1"/>
</dbReference>
<dbReference type="SUPFAM" id="SSF81301">
    <property type="entry name" value="Nucleotidyltransferase"/>
    <property type="match status" value="1"/>
</dbReference>
<reference evidence="4" key="1">
    <citation type="journal article" date="2014" name="Front. Microbiol.">
        <title>High frequency of phylogenetically diverse reductive dehalogenase-homologous genes in deep subseafloor sedimentary metagenomes.</title>
        <authorList>
            <person name="Kawai M."/>
            <person name="Futagami T."/>
            <person name="Toyoda A."/>
            <person name="Takaki Y."/>
            <person name="Nishi S."/>
            <person name="Hori S."/>
            <person name="Arai W."/>
            <person name="Tsubouchi T."/>
            <person name="Morono Y."/>
            <person name="Uchiyama I."/>
            <person name="Ito T."/>
            <person name="Fujiyama A."/>
            <person name="Inagaki F."/>
            <person name="Takami H."/>
        </authorList>
    </citation>
    <scope>NUCLEOTIDE SEQUENCE</scope>
    <source>
        <strain evidence="4">Expedition CK06-06</strain>
    </source>
</reference>
<gene>
    <name evidence="4" type="ORF">S01H1_55970</name>
</gene>
<proteinExistence type="predicted"/>
<dbReference type="AlphaFoldDB" id="X0VVJ6"/>
<dbReference type="InterPro" id="IPR037160">
    <property type="entry name" value="DNA_Pol_thumb_sf"/>
</dbReference>
<organism evidence="4">
    <name type="scientific">marine sediment metagenome</name>
    <dbReference type="NCBI Taxonomy" id="412755"/>
    <lineage>
        <taxon>unclassified sequences</taxon>
        <taxon>metagenomes</taxon>
        <taxon>ecological metagenomes</taxon>
    </lineage>
</organism>
<dbReference type="InterPro" id="IPR004013">
    <property type="entry name" value="PHP_dom"/>
</dbReference>
<keyword evidence="2" id="KW-0548">Nucleotidyltransferase</keyword>
<dbReference type="GO" id="GO:0003887">
    <property type="term" value="F:DNA-directed DNA polymerase activity"/>
    <property type="evidence" value="ECO:0007669"/>
    <property type="project" value="InterPro"/>
</dbReference>
<feature type="non-terminal residue" evidence="4">
    <location>
        <position position="1"/>
    </location>
</feature>
<dbReference type="InterPro" id="IPR043519">
    <property type="entry name" value="NT_sf"/>
</dbReference>
<keyword evidence="1" id="KW-0808">Transferase</keyword>
<dbReference type="EMBL" id="BARS01036405">
    <property type="protein sequence ID" value="GAG15147.1"/>
    <property type="molecule type" value="Genomic_DNA"/>
</dbReference>
<evidence type="ECO:0000256" key="1">
    <source>
        <dbReference type="ARBA" id="ARBA00022679"/>
    </source>
</evidence>
<dbReference type="Pfam" id="PF14791">
    <property type="entry name" value="DNA_pol_B_thumb"/>
    <property type="match status" value="1"/>
</dbReference>
<dbReference type="Gene3D" id="3.20.20.140">
    <property type="entry name" value="Metal-dependent hydrolases"/>
    <property type="match status" value="1"/>
</dbReference>
<dbReference type="InterPro" id="IPR029398">
    <property type="entry name" value="PolB_thumb"/>
</dbReference>
<evidence type="ECO:0000313" key="4">
    <source>
        <dbReference type="EMBL" id="GAG15147.1"/>
    </source>
</evidence>
<feature type="non-terminal residue" evidence="4">
    <location>
        <position position="257"/>
    </location>
</feature>
<feature type="domain" description="Polymerase/histidinol phosphatase N-terminal" evidence="3">
    <location>
        <begin position="170"/>
        <end position="249"/>
    </location>
</feature>
<dbReference type="InterPro" id="IPR016195">
    <property type="entry name" value="Pol/histidinol_Pase-like"/>
</dbReference>
<dbReference type="GO" id="GO:0003677">
    <property type="term" value="F:DNA binding"/>
    <property type="evidence" value="ECO:0007669"/>
    <property type="project" value="InterPro"/>
</dbReference>
<dbReference type="PANTHER" id="PTHR11276:SF28">
    <property type="entry name" value="DNA POLYMERASE LAMBDA"/>
    <property type="match status" value="1"/>
</dbReference>
<dbReference type="Gene3D" id="3.30.210.10">
    <property type="entry name" value="DNA polymerase, thumb domain"/>
    <property type="match status" value="1"/>
</dbReference>
<evidence type="ECO:0000259" key="3">
    <source>
        <dbReference type="SMART" id="SM00481"/>
    </source>
</evidence>